<keyword evidence="1" id="KW-0472">Membrane</keyword>
<protein>
    <submittedName>
        <fullName evidence="2">DUF2254 domain-containing protein</fullName>
    </submittedName>
</protein>
<sequence>MLKLKFLHNIENKIYFIPTLYAVIATIFSALVVYIEHSYSDFLINNIPALFLSSYDLSKTIFSTIAGSLFAMITVSFSTIMVVLTMYSSQFSPRTMQDFLKSKVTLKVLGLFIAGFIYSILNLLFLEDNIAAPGEPSFFSTIIGVIIAIVCLGYFVYFIHHAANSVQVNLLIENLKKEIIEIVDKIEARNDNNELIKNEAPDDLKEKMKREFCEIKATKSGYIQVIYDIELSKLADKYNLIIRAEKMIGDYITENSVVFKIWRAEHKEETEIEIEELKAKVNSNLVISNERSKKNDIEFGLLKLTEVALRAISPGINDPNTAIFCINQLGWVLSRIAVANIENTYYYNEEGEVCFIMEDISFWYLLYKTFYQLRHYSNQDVSVAGSIIDALVIIAEGSPENIKEQVWKFSDYIIDGFDKEVLEQEDKKYLNHKIYKLAKETANKDNKEKYFDVDSVKGVSWK</sequence>
<accession>A0AAW4X230</accession>
<dbReference type="InterPro" id="IPR018723">
    <property type="entry name" value="DUF2254_membrane"/>
</dbReference>
<organism evidence="2 3">
    <name type="scientific">Halanaerobium polyolivorans</name>
    <dbReference type="NCBI Taxonomy" id="2886943"/>
    <lineage>
        <taxon>Bacteria</taxon>
        <taxon>Bacillati</taxon>
        <taxon>Bacillota</taxon>
        <taxon>Clostridia</taxon>
        <taxon>Halanaerobiales</taxon>
        <taxon>Halanaerobiaceae</taxon>
        <taxon>Halanaerobium</taxon>
    </lineage>
</organism>
<gene>
    <name evidence="2" type="ORF">LJ207_11175</name>
</gene>
<dbReference type="EMBL" id="JAJFAT010000020">
    <property type="protein sequence ID" value="MCC3145876.1"/>
    <property type="molecule type" value="Genomic_DNA"/>
</dbReference>
<feature type="transmembrane region" description="Helical" evidence="1">
    <location>
        <begin position="138"/>
        <end position="159"/>
    </location>
</feature>
<proteinExistence type="predicted"/>
<comment type="caution">
    <text evidence="2">The sequence shown here is derived from an EMBL/GenBank/DDBJ whole genome shotgun (WGS) entry which is preliminary data.</text>
</comment>
<keyword evidence="1" id="KW-0812">Transmembrane</keyword>
<evidence type="ECO:0000256" key="1">
    <source>
        <dbReference type="SAM" id="Phobius"/>
    </source>
</evidence>
<dbReference type="Pfam" id="PF10011">
    <property type="entry name" value="DUF2254"/>
    <property type="match status" value="1"/>
</dbReference>
<feature type="transmembrane region" description="Helical" evidence="1">
    <location>
        <begin position="12"/>
        <end position="35"/>
    </location>
</feature>
<dbReference type="RefSeq" id="WP_229346575.1">
    <property type="nucleotide sequence ID" value="NZ_JAJFAT010000020.1"/>
</dbReference>
<feature type="transmembrane region" description="Helical" evidence="1">
    <location>
        <begin position="108"/>
        <end position="126"/>
    </location>
</feature>
<name>A0AAW4X230_9FIRM</name>
<keyword evidence="1" id="KW-1133">Transmembrane helix</keyword>
<evidence type="ECO:0000313" key="3">
    <source>
        <dbReference type="Proteomes" id="UP001199296"/>
    </source>
</evidence>
<reference evidence="2 3" key="1">
    <citation type="submission" date="2021-10" db="EMBL/GenBank/DDBJ databases">
        <authorList>
            <person name="Grouzdev D.S."/>
            <person name="Pantiukh K.S."/>
            <person name="Krutkina M.S."/>
        </authorList>
    </citation>
    <scope>NUCLEOTIDE SEQUENCE [LARGE SCALE GENOMIC DNA]</scope>
    <source>
        <strain evidence="2 3">Z-7514</strain>
    </source>
</reference>
<evidence type="ECO:0000313" key="2">
    <source>
        <dbReference type="EMBL" id="MCC3145876.1"/>
    </source>
</evidence>
<keyword evidence="3" id="KW-1185">Reference proteome</keyword>
<dbReference type="Proteomes" id="UP001199296">
    <property type="component" value="Unassembled WGS sequence"/>
</dbReference>
<dbReference type="AlphaFoldDB" id="A0AAW4X230"/>
<feature type="transmembrane region" description="Helical" evidence="1">
    <location>
        <begin position="61"/>
        <end position="87"/>
    </location>
</feature>